<accession>A0A159Z1C8</accession>
<protein>
    <submittedName>
        <fullName evidence="1">Uncharacterized protein</fullName>
    </submittedName>
</protein>
<dbReference type="Proteomes" id="UP000076128">
    <property type="component" value="Chromosome"/>
</dbReference>
<keyword evidence="2" id="KW-1185">Reference proteome</keyword>
<name>A0A159Z1C8_9RHOB</name>
<dbReference type="KEGG" id="daa:AKL17_0548"/>
<dbReference type="EMBL" id="CP012661">
    <property type="protein sequence ID" value="AMY67808.1"/>
    <property type="molecule type" value="Genomic_DNA"/>
</dbReference>
<gene>
    <name evidence="1" type="ORF">AKL17_0548</name>
</gene>
<dbReference type="RefSeq" id="WP_166506976.1">
    <property type="nucleotide sequence ID" value="NZ_CP012661.1"/>
</dbReference>
<sequence length="178" mass="19414">MTFEDLTRMPLACAAKATRALRRAFPALAVAAACAAALEPAPAGAQAIRAPLKIQPLVIRDDAGGRVDWRAAEIAELRRAGQLVELRGECMSACTMYLSLPGVCVAANTTFGFHGPSFYGIPLNAHDFDYWSQVIAAHYPEPIARWYMSEARFSLNRTRRIRGSELIRMGYPECGSPA</sequence>
<dbReference type="AlphaFoldDB" id="A0A159Z1C8"/>
<evidence type="ECO:0000313" key="2">
    <source>
        <dbReference type="Proteomes" id="UP000076128"/>
    </source>
</evidence>
<dbReference type="PATRIC" id="fig|1335048.3.peg.569"/>
<proteinExistence type="predicted"/>
<dbReference type="STRING" id="1335048.AKL17_0548"/>
<organism evidence="1 2">
    <name type="scientific">Frigidibacter mobilis</name>
    <dbReference type="NCBI Taxonomy" id="1335048"/>
    <lineage>
        <taxon>Bacteria</taxon>
        <taxon>Pseudomonadati</taxon>
        <taxon>Pseudomonadota</taxon>
        <taxon>Alphaproteobacteria</taxon>
        <taxon>Rhodobacterales</taxon>
        <taxon>Paracoccaceae</taxon>
        <taxon>Frigidibacter</taxon>
    </lineage>
</organism>
<reference evidence="1 2" key="1">
    <citation type="submission" date="2015-09" db="EMBL/GenBank/DDBJ databases">
        <title>Complete genome sequence of Defluviimonas alba cai42t isolated from an oilfield in Xinjiang.</title>
        <authorList>
            <person name="Geng S."/>
            <person name="Pan X."/>
            <person name="Wu X."/>
        </authorList>
    </citation>
    <scope>NUCLEOTIDE SEQUENCE [LARGE SCALE GENOMIC DNA]</scope>
    <source>
        <strain evidence="2">cai42</strain>
    </source>
</reference>
<evidence type="ECO:0000313" key="1">
    <source>
        <dbReference type="EMBL" id="AMY67808.1"/>
    </source>
</evidence>